<sequence>MFLSSLAGTERMTGKSCFEFRAAVSISSFSDLTGRKERKENISWLDWIGNEGSSVTTSLDYHVLVFVSRYKSGWREIVLRIEGCSEQLKFYRFDCSLVTTSLDYHVLVFVSRYRADDRKSCFEFRAAVSISSFPI</sequence>
<reference evidence="1 2" key="1">
    <citation type="submission" date="2021-06" db="EMBL/GenBank/DDBJ databases">
        <title>Caerostris extrusa draft genome.</title>
        <authorList>
            <person name="Kono N."/>
            <person name="Arakawa K."/>
        </authorList>
    </citation>
    <scope>NUCLEOTIDE SEQUENCE [LARGE SCALE GENOMIC DNA]</scope>
</reference>
<evidence type="ECO:0000313" key="2">
    <source>
        <dbReference type="Proteomes" id="UP001054945"/>
    </source>
</evidence>
<proteinExistence type="predicted"/>
<keyword evidence="2" id="KW-1185">Reference proteome</keyword>
<protein>
    <submittedName>
        <fullName evidence="1">Uncharacterized protein</fullName>
    </submittedName>
</protein>
<evidence type="ECO:0000313" key="1">
    <source>
        <dbReference type="EMBL" id="GIX77308.1"/>
    </source>
</evidence>
<dbReference type="AlphaFoldDB" id="A0AAV4MY28"/>
<gene>
    <name evidence="1" type="ORF">CEXT_624101</name>
</gene>
<dbReference type="Proteomes" id="UP001054945">
    <property type="component" value="Unassembled WGS sequence"/>
</dbReference>
<comment type="caution">
    <text evidence="1">The sequence shown here is derived from an EMBL/GenBank/DDBJ whole genome shotgun (WGS) entry which is preliminary data.</text>
</comment>
<name>A0AAV4MY28_CAEEX</name>
<organism evidence="1 2">
    <name type="scientific">Caerostris extrusa</name>
    <name type="common">Bark spider</name>
    <name type="synonym">Caerostris bankana</name>
    <dbReference type="NCBI Taxonomy" id="172846"/>
    <lineage>
        <taxon>Eukaryota</taxon>
        <taxon>Metazoa</taxon>
        <taxon>Ecdysozoa</taxon>
        <taxon>Arthropoda</taxon>
        <taxon>Chelicerata</taxon>
        <taxon>Arachnida</taxon>
        <taxon>Araneae</taxon>
        <taxon>Araneomorphae</taxon>
        <taxon>Entelegynae</taxon>
        <taxon>Araneoidea</taxon>
        <taxon>Araneidae</taxon>
        <taxon>Caerostris</taxon>
    </lineage>
</organism>
<dbReference type="EMBL" id="BPLR01002739">
    <property type="protein sequence ID" value="GIX77308.1"/>
    <property type="molecule type" value="Genomic_DNA"/>
</dbReference>
<accession>A0AAV4MY28</accession>